<proteinExistence type="predicted"/>
<name>A0ACB6ZIC7_THEGA</name>
<sequence>MTPTLTTLLPMSSKPTPPLRTRKSRGNSLPFVSINQTQATGLLRNFLTSKELRVEI</sequence>
<dbReference type="EMBL" id="MU118000">
    <property type="protein sequence ID" value="KAF9649289.1"/>
    <property type="molecule type" value="Genomic_DNA"/>
</dbReference>
<protein>
    <submittedName>
        <fullName evidence="1">Uncharacterized protein</fullName>
    </submittedName>
</protein>
<keyword evidence="2" id="KW-1185">Reference proteome</keyword>
<comment type="caution">
    <text evidence="1">The sequence shown here is derived from an EMBL/GenBank/DDBJ whole genome shotgun (WGS) entry which is preliminary data.</text>
</comment>
<evidence type="ECO:0000313" key="1">
    <source>
        <dbReference type="EMBL" id="KAF9649289.1"/>
    </source>
</evidence>
<evidence type="ECO:0000313" key="2">
    <source>
        <dbReference type="Proteomes" id="UP000886501"/>
    </source>
</evidence>
<gene>
    <name evidence="1" type="ORF">BDM02DRAFT_1938011</name>
</gene>
<reference evidence="1" key="1">
    <citation type="submission" date="2019-10" db="EMBL/GenBank/DDBJ databases">
        <authorList>
            <consortium name="DOE Joint Genome Institute"/>
            <person name="Kuo A."/>
            <person name="Miyauchi S."/>
            <person name="Kiss E."/>
            <person name="Drula E."/>
            <person name="Kohler A."/>
            <person name="Sanchez-Garcia M."/>
            <person name="Andreopoulos B."/>
            <person name="Barry K.W."/>
            <person name="Bonito G."/>
            <person name="Buee M."/>
            <person name="Carver A."/>
            <person name="Chen C."/>
            <person name="Cichocki N."/>
            <person name="Clum A."/>
            <person name="Culley D."/>
            <person name="Crous P.W."/>
            <person name="Fauchery L."/>
            <person name="Girlanda M."/>
            <person name="Hayes R."/>
            <person name="Keri Z."/>
            <person name="Labutti K."/>
            <person name="Lipzen A."/>
            <person name="Lombard V."/>
            <person name="Magnuson J."/>
            <person name="Maillard F."/>
            <person name="Morin E."/>
            <person name="Murat C."/>
            <person name="Nolan M."/>
            <person name="Ohm R."/>
            <person name="Pangilinan J."/>
            <person name="Pereira M."/>
            <person name="Perotto S."/>
            <person name="Peter M."/>
            <person name="Riley R."/>
            <person name="Sitrit Y."/>
            <person name="Stielow B."/>
            <person name="Szollosi G."/>
            <person name="Zifcakova L."/>
            <person name="Stursova M."/>
            <person name="Spatafora J.W."/>
            <person name="Tedersoo L."/>
            <person name="Vaario L.-M."/>
            <person name="Yamada A."/>
            <person name="Yan M."/>
            <person name="Wang P."/>
            <person name="Xu J."/>
            <person name="Bruns T."/>
            <person name="Baldrian P."/>
            <person name="Vilgalys R."/>
            <person name="Henrissat B."/>
            <person name="Grigoriev I.V."/>
            <person name="Hibbett D."/>
            <person name="Nagy L.G."/>
            <person name="Martin F.M."/>
        </authorList>
    </citation>
    <scope>NUCLEOTIDE SEQUENCE</scope>
    <source>
        <strain evidence="1">P2</strain>
    </source>
</reference>
<reference evidence="1" key="2">
    <citation type="journal article" date="2020" name="Nat. Commun.">
        <title>Large-scale genome sequencing of mycorrhizal fungi provides insights into the early evolution of symbiotic traits.</title>
        <authorList>
            <person name="Miyauchi S."/>
            <person name="Kiss E."/>
            <person name="Kuo A."/>
            <person name="Drula E."/>
            <person name="Kohler A."/>
            <person name="Sanchez-Garcia M."/>
            <person name="Morin E."/>
            <person name="Andreopoulos B."/>
            <person name="Barry K.W."/>
            <person name="Bonito G."/>
            <person name="Buee M."/>
            <person name="Carver A."/>
            <person name="Chen C."/>
            <person name="Cichocki N."/>
            <person name="Clum A."/>
            <person name="Culley D."/>
            <person name="Crous P.W."/>
            <person name="Fauchery L."/>
            <person name="Girlanda M."/>
            <person name="Hayes R.D."/>
            <person name="Keri Z."/>
            <person name="LaButti K."/>
            <person name="Lipzen A."/>
            <person name="Lombard V."/>
            <person name="Magnuson J."/>
            <person name="Maillard F."/>
            <person name="Murat C."/>
            <person name="Nolan M."/>
            <person name="Ohm R.A."/>
            <person name="Pangilinan J."/>
            <person name="Pereira M.F."/>
            <person name="Perotto S."/>
            <person name="Peter M."/>
            <person name="Pfister S."/>
            <person name="Riley R."/>
            <person name="Sitrit Y."/>
            <person name="Stielow J.B."/>
            <person name="Szollosi G."/>
            <person name="Zifcakova L."/>
            <person name="Stursova M."/>
            <person name="Spatafora J.W."/>
            <person name="Tedersoo L."/>
            <person name="Vaario L.M."/>
            <person name="Yamada A."/>
            <person name="Yan M."/>
            <person name="Wang P."/>
            <person name="Xu J."/>
            <person name="Bruns T."/>
            <person name="Baldrian P."/>
            <person name="Vilgalys R."/>
            <person name="Dunand C."/>
            <person name="Henrissat B."/>
            <person name="Grigoriev I.V."/>
            <person name="Hibbett D."/>
            <person name="Nagy L.G."/>
            <person name="Martin F.M."/>
        </authorList>
    </citation>
    <scope>NUCLEOTIDE SEQUENCE</scope>
    <source>
        <strain evidence="1">P2</strain>
    </source>
</reference>
<dbReference type="Proteomes" id="UP000886501">
    <property type="component" value="Unassembled WGS sequence"/>
</dbReference>
<organism evidence="1 2">
    <name type="scientific">Thelephora ganbajun</name>
    <name type="common">Ganba fungus</name>
    <dbReference type="NCBI Taxonomy" id="370292"/>
    <lineage>
        <taxon>Eukaryota</taxon>
        <taxon>Fungi</taxon>
        <taxon>Dikarya</taxon>
        <taxon>Basidiomycota</taxon>
        <taxon>Agaricomycotina</taxon>
        <taxon>Agaricomycetes</taxon>
        <taxon>Thelephorales</taxon>
        <taxon>Thelephoraceae</taxon>
        <taxon>Thelephora</taxon>
    </lineage>
</organism>
<accession>A0ACB6ZIC7</accession>